<evidence type="ECO:0000256" key="2">
    <source>
        <dbReference type="PROSITE-ProRule" id="PRU00504"/>
    </source>
</evidence>
<keyword evidence="1" id="KW-0677">Repeat</keyword>
<accession>A0A9X3MLY4</accession>
<dbReference type="AlphaFoldDB" id="A0A9X3MLY4"/>
<dbReference type="Gene3D" id="2.120.10.30">
    <property type="entry name" value="TolB, C-terminal domain"/>
    <property type="match status" value="3"/>
</dbReference>
<feature type="chain" id="PRO_5040938300" description="Teneurin NHL domain-containing protein" evidence="3">
    <location>
        <begin position="25"/>
        <end position="365"/>
    </location>
</feature>
<dbReference type="InterPro" id="IPR056822">
    <property type="entry name" value="TEN_NHL"/>
</dbReference>
<dbReference type="PROSITE" id="PS51125">
    <property type="entry name" value="NHL"/>
    <property type="match status" value="1"/>
</dbReference>
<feature type="domain" description="Teneurin NHL" evidence="4">
    <location>
        <begin position="98"/>
        <end position="148"/>
    </location>
</feature>
<reference evidence="5" key="1">
    <citation type="submission" date="2022-10" db="EMBL/GenBank/DDBJ databases">
        <title>The WGS of Solirubrobacter ginsenosidimutans DSM 21036.</title>
        <authorList>
            <person name="Jiang Z."/>
        </authorList>
    </citation>
    <scope>NUCLEOTIDE SEQUENCE</scope>
    <source>
        <strain evidence="5">DSM 21036</strain>
    </source>
</reference>
<feature type="signal peptide" evidence="3">
    <location>
        <begin position="1"/>
        <end position="24"/>
    </location>
</feature>
<dbReference type="Pfam" id="PF25021">
    <property type="entry name" value="TEN_NHL"/>
    <property type="match status" value="2"/>
</dbReference>
<comment type="caution">
    <text evidence="5">The sequence shown here is derived from an EMBL/GenBank/DDBJ whole genome shotgun (WGS) entry which is preliminary data.</text>
</comment>
<dbReference type="SUPFAM" id="SSF63829">
    <property type="entry name" value="Calcium-dependent phosphotriesterase"/>
    <property type="match status" value="2"/>
</dbReference>
<feature type="domain" description="Teneurin NHL" evidence="4">
    <location>
        <begin position="44"/>
        <end position="92"/>
    </location>
</feature>
<evidence type="ECO:0000259" key="4">
    <source>
        <dbReference type="Pfam" id="PF25021"/>
    </source>
</evidence>
<evidence type="ECO:0000256" key="1">
    <source>
        <dbReference type="ARBA" id="ARBA00022737"/>
    </source>
</evidence>
<dbReference type="InterPro" id="IPR001258">
    <property type="entry name" value="NHL_repeat"/>
</dbReference>
<dbReference type="PANTHER" id="PTHR46388:SF2">
    <property type="entry name" value="NHL REPEAT-CONTAINING PROTEIN 2"/>
    <property type="match status" value="1"/>
</dbReference>
<organism evidence="5 6">
    <name type="scientific">Solirubrobacter ginsenosidimutans</name>
    <dbReference type="NCBI Taxonomy" id="490573"/>
    <lineage>
        <taxon>Bacteria</taxon>
        <taxon>Bacillati</taxon>
        <taxon>Actinomycetota</taxon>
        <taxon>Thermoleophilia</taxon>
        <taxon>Solirubrobacterales</taxon>
        <taxon>Solirubrobacteraceae</taxon>
        <taxon>Solirubrobacter</taxon>
    </lineage>
</organism>
<dbReference type="InterPro" id="IPR011042">
    <property type="entry name" value="6-blade_b-propeller_TolB-like"/>
</dbReference>
<evidence type="ECO:0000313" key="6">
    <source>
        <dbReference type="Proteomes" id="UP001149140"/>
    </source>
</evidence>
<name>A0A9X3MLY4_9ACTN</name>
<evidence type="ECO:0000313" key="5">
    <source>
        <dbReference type="EMBL" id="MDA0158991.1"/>
    </source>
</evidence>
<feature type="repeat" description="NHL" evidence="2">
    <location>
        <begin position="103"/>
        <end position="139"/>
    </location>
</feature>
<gene>
    <name evidence="5" type="ORF">OM076_01840</name>
</gene>
<dbReference type="PANTHER" id="PTHR46388">
    <property type="entry name" value="NHL REPEAT-CONTAINING PROTEIN 2"/>
    <property type="match status" value="1"/>
</dbReference>
<dbReference type="EMBL" id="JAPDOD010000001">
    <property type="protein sequence ID" value="MDA0158991.1"/>
    <property type="molecule type" value="Genomic_DNA"/>
</dbReference>
<proteinExistence type="predicted"/>
<dbReference type="RefSeq" id="WP_270037641.1">
    <property type="nucleotide sequence ID" value="NZ_JAPDOD010000001.1"/>
</dbReference>
<keyword evidence="3" id="KW-0732">Signal</keyword>
<protein>
    <recommendedName>
        <fullName evidence="4">Teneurin NHL domain-containing protein</fullName>
    </recommendedName>
</protein>
<dbReference type="Proteomes" id="UP001149140">
    <property type="component" value="Unassembled WGS sequence"/>
</dbReference>
<evidence type="ECO:0000256" key="3">
    <source>
        <dbReference type="SAM" id="SignalP"/>
    </source>
</evidence>
<keyword evidence="6" id="KW-1185">Reference proteome</keyword>
<sequence length="365" mass="36028">MPTRVAVFLALVGLAGLATPVASATAPAPTLQLLAGTGVAGYLGDGGPSVGAQLYSPMGVAVDAAGDVLVADLSNRIRKITPDGVITTVAGSGIAGFAGDGGPATNAQLNHPTGVIVDAAGGILIADQHNYRVRRVDPDGTITTVAGTGFAGGYRNGGPATQADLNLPTTLALDAEGGILIAEMGERLIRRVDPDGTISTIAGDGGTGYDGDDKPATQASLTKPTGLAVTAAGDVLIADQGDQRVRRVDPSGVIHTIAGNGIDASTGDGGPASKATLSEPTSLMVDRSRRLLVTEGGSSGRVRSIELGGRINTIAGGGTSHPSDGLLATSAALSGPTGMVPDRSGGVILAVTGSHQLWTLRPGSA</sequence>